<organism evidence="3 4">
    <name type="scientific">Streptomyces albipurpureus</name>
    <dbReference type="NCBI Taxonomy" id="2897419"/>
    <lineage>
        <taxon>Bacteria</taxon>
        <taxon>Bacillati</taxon>
        <taxon>Actinomycetota</taxon>
        <taxon>Actinomycetes</taxon>
        <taxon>Kitasatosporales</taxon>
        <taxon>Streptomycetaceae</taxon>
        <taxon>Streptomyces</taxon>
    </lineage>
</organism>
<sequence length="176" mass="19000">MASPDPTGRLLSTEEGSALAFTRTLPGSQASIWAALTEPELTARWVGPWRGEAGPGRTVEVRMTSEEGAPWSQLRIEACEPPRRLAVVIRDDAGGWPLELRLSEADGHTTVELVHRLTGNPGEAGIGEIGPGWEFYLDRFVAARQGAALPSFGSYYPAQKAYFDSLAEQGGTDTHH</sequence>
<dbReference type="InterPro" id="IPR013538">
    <property type="entry name" value="ASHA1/2-like_C"/>
</dbReference>
<dbReference type="InterPro" id="IPR023393">
    <property type="entry name" value="START-like_dom_sf"/>
</dbReference>
<dbReference type="CDD" id="cd08899">
    <property type="entry name" value="SRPBCC_CalC_Aha1-like_6"/>
    <property type="match status" value="1"/>
</dbReference>
<dbReference type="RefSeq" id="WP_250921012.1">
    <property type="nucleotide sequence ID" value="NZ_JAMQAW010000025.1"/>
</dbReference>
<comment type="similarity">
    <text evidence="1">Belongs to the AHA1 family.</text>
</comment>
<feature type="domain" description="Activator of Hsp90 ATPase homologue 1/2-like C-terminal" evidence="2">
    <location>
        <begin position="30"/>
        <end position="142"/>
    </location>
</feature>
<protein>
    <submittedName>
        <fullName evidence="3">SRPBCC family protein</fullName>
    </submittedName>
</protein>
<comment type="caution">
    <text evidence="3">The sequence shown here is derived from an EMBL/GenBank/DDBJ whole genome shotgun (WGS) entry which is preliminary data.</text>
</comment>
<evidence type="ECO:0000313" key="4">
    <source>
        <dbReference type="Proteomes" id="UP001431429"/>
    </source>
</evidence>
<proteinExistence type="inferred from homology"/>
<keyword evidence="4" id="KW-1185">Reference proteome</keyword>
<accession>A0ABT0UR04</accession>
<dbReference type="Pfam" id="PF08327">
    <property type="entry name" value="AHSA1"/>
    <property type="match status" value="1"/>
</dbReference>
<evidence type="ECO:0000259" key="2">
    <source>
        <dbReference type="Pfam" id="PF08327"/>
    </source>
</evidence>
<dbReference type="Proteomes" id="UP001431429">
    <property type="component" value="Unassembled WGS sequence"/>
</dbReference>
<gene>
    <name evidence="3" type="ORF">NBG84_20660</name>
</gene>
<evidence type="ECO:0000313" key="3">
    <source>
        <dbReference type="EMBL" id="MCM2390681.1"/>
    </source>
</evidence>
<dbReference type="Gene3D" id="3.30.530.20">
    <property type="match status" value="1"/>
</dbReference>
<name>A0ABT0UR04_9ACTN</name>
<reference evidence="3" key="1">
    <citation type="submission" date="2022-06" db="EMBL/GenBank/DDBJ databases">
        <title>Genome public.</title>
        <authorList>
            <person name="Sun Q."/>
        </authorList>
    </citation>
    <scope>NUCLEOTIDE SEQUENCE</scope>
    <source>
        <strain evidence="3">CWNU-1</strain>
    </source>
</reference>
<evidence type="ECO:0000256" key="1">
    <source>
        <dbReference type="ARBA" id="ARBA00006817"/>
    </source>
</evidence>
<dbReference type="EMBL" id="JAMQAW010000025">
    <property type="protein sequence ID" value="MCM2390681.1"/>
    <property type="molecule type" value="Genomic_DNA"/>
</dbReference>
<dbReference type="SUPFAM" id="SSF55961">
    <property type="entry name" value="Bet v1-like"/>
    <property type="match status" value="1"/>
</dbReference>